<feature type="transmembrane region" description="Helical" evidence="15">
    <location>
        <begin position="190"/>
        <end position="210"/>
    </location>
</feature>
<evidence type="ECO:0000256" key="4">
    <source>
        <dbReference type="ARBA" id="ARBA00022475"/>
    </source>
</evidence>
<feature type="transmembrane region" description="Helical" evidence="15">
    <location>
        <begin position="464"/>
        <end position="487"/>
    </location>
</feature>
<dbReference type="PROSITE" id="PS00154">
    <property type="entry name" value="ATPASE_E1_E2"/>
    <property type="match status" value="1"/>
</dbReference>
<comment type="similarity">
    <text evidence="2 15">Belongs to the cation transport ATPase (P-type) (TC 3.A.3) family. Type IB subfamily.</text>
</comment>
<feature type="domain" description="HMA" evidence="16">
    <location>
        <begin position="102"/>
        <end position="168"/>
    </location>
</feature>
<reference evidence="17 18" key="1">
    <citation type="submission" date="2018-03" db="EMBL/GenBank/DDBJ databases">
        <title>Comparative analysis of microorganisms from saline springs in Andes Mountain Range, Colombia.</title>
        <authorList>
            <person name="Rubin E."/>
        </authorList>
    </citation>
    <scope>NUCLEOTIDE SEQUENCE [LARGE SCALE GENOMIC DNA]</scope>
    <source>
        <strain evidence="17 18">USBA 854</strain>
    </source>
</reference>
<accession>A0A2T0VMZ9</accession>
<dbReference type="NCBIfam" id="TIGR01511">
    <property type="entry name" value="ATPase-IB1_Cu"/>
    <property type="match status" value="1"/>
</dbReference>
<keyword evidence="13" id="KW-0406">Ion transport</keyword>
<dbReference type="Gene3D" id="3.30.70.100">
    <property type="match status" value="1"/>
</dbReference>
<feature type="transmembrane region" description="Helical" evidence="15">
    <location>
        <begin position="222"/>
        <end position="243"/>
    </location>
</feature>
<dbReference type="PRINTS" id="PR00119">
    <property type="entry name" value="CATATPASE"/>
</dbReference>
<evidence type="ECO:0000256" key="12">
    <source>
        <dbReference type="ARBA" id="ARBA00022989"/>
    </source>
</evidence>
<comment type="caution">
    <text evidence="17">The sequence shown here is derived from an EMBL/GenBank/DDBJ whole genome shotgun (WGS) entry which is preliminary data.</text>
</comment>
<dbReference type="NCBIfam" id="TIGR01525">
    <property type="entry name" value="ATPase-IB_hvy"/>
    <property type="match status" value="1"/>
</dbReference>
<dbReference type="Proteomes" id="UP000239896">
    <property type="component" value="Unassembled WGS sequence"/>
</dbReference>
<feature type="transmembrane region" description="Helical" evidence="15">
    <location>
        <begin position="283"/>
        <end position="301"/>
    </location>
</feature>
<dbReference type="InterPro" id="IPR036412">
    <property type="entry name" value="HAD-like_sf"/>
</dbReference>
<evidence type="ECO:0000256" key="3">
    <source>
        <dbReference type="ARBA" id="ARBA00022448"/>
    </source>
</evidence>
<dbReference type="AlphaFoldDB" id="A0A2T0VMZ9"/>
<keyword evidence="7 15" id="KW-0479">Metal-binding</keyword>
<dbReference type="InterPro" id="IPR006121">
    <property type="entry name" value="HMA_dom"/>
</dbReference>
<dbReference type="InterPro" id="IPR023299">
    <property type="entry name" value="ATPase_P-typ_cyto_dom_N"/>
</dbReference>
<dbReference type="InterPro" id="IPR036163">
    <property type="entry name" value="HMA_dom_sf"/>
</dbReference>
<keyword evidence="11" id="KW-1278">Translocase</keyword>
<feature type="transmembrane region" description="Helical" evidence="15">
    <location>
        <begin position="436"/>
        <end position="458"/>
    </location>
</feature>
<evidence type="ECO:0000313" key="17">
    <source>
        <dbReference type="EMBL" id="PRY71706.1"/>
    </source>
</evidence>
<dbReference type="InterPro" id="IPR018303">
    <property type="entry name" value="ATPase_P-typ_P_site"/>
</dbReference>
<dbReference type="GO" id="GO:0005886">
    <property type="term" value="C:plasma membrane"/>
    <property type="evidence" value="ECO:0007669"/>
    <property type="project" value="UniProtKB-SubCell"/>
</dbReference>
<dbReference type="InterPro" id="IPR023214">
    <property type="entry name" value="HAD_sf"/>
</dbReference>
<feature type="transmembrane region" description="Helical" evidence="15">
    <location>
        <begin position="766"/>
        <end position="782"/>
    </location>
</feature>
<dbReference type="Pfam" id="PF00702">
    <property type="entry name" value="Hydrolase"/>
    <property type="match status" value="1"/>
</dbReference>
<dbReference type="InterPro" id="IPR001757">
    <property type="entry name" value="P_typ_ATPase"/>
</dbReference>
<name>A0A2T0VMZ9_9GAMM</name>
<keyword evidence="5" id="KW-0597">Phosphoprotein</keyword>
<dbReference type="SUPFAM" id="SSF81653">
    <property type="entry name" value="Calcium ATPase, transduction domain A"/>
    <property type="match status" value="1"/>
</dbReference>
<evidence type="ECO:0000256" key="9">
    <source>
        <dbReference type="ARBA" id="ARBA00022840"/>
    </source>
</evidence>
<evidence type="ECO:0000313" key="18">
    <source>
        <dbReference type="Proteomes" id="UP000239896"/>
    </source>
</evidence>
<keyword evidence="9 15" id="KW-0067">ATP-binding</keyword>
<dbReference type="Gene3D" id="3.40.1110.10">
    <property type="entry name" value="Calcium-transporting ATPase, cytoplasmic domain N"/>
    <property type="match status" value="1"/>
</dbReference>
<gene>
    <name evidence="17" type="ORF">BCL64_10683</name>
</gene>
<dbReference type="PANTHER" id="PTHR43520:SF5">
    <property type="entry name" value="CATION-TRANSPORTING P-TYPE ATPASE-RELATED"/>
    <property type="match status" value="1"/>
</dbReference>
<dbReference type="InterPro" id="IPR059000">
    <property type="entry name" value="ATPase_P-type_domA"/>
</dbReference>
<evidence type="ECO:0000256" key="8">
    <source>
        <dbReference type="ARBA" id="ARBA00022741"/>
    </source>
</evidence>
<dbReference type="InterPro" id="IPR021993">
    <property type="entry name" value="ATPase-cat-bd"/>
</dbReference>
<dbReference type="Pfam" id="PF00403">
    <property type="entry name" value="HMA"/>
    <property type="match status" value="1"/>
</dbReference>
<feature type="transmembrane region" description="Helical" evidence="15">
    <location>
        <begin position="255"/>
        <end position="277"/>
    </location>
</feature>
<dbReference type="GO" id="GO:0005524">
    <property type="term" value="F:ATP binding"/>
    <property type="evidence" value="ECO:0007669"/>
    <property type="project" value="UniProtKB-UniRule"/>
</dbReference>
<keyword evidence="3" id="KW-0813">Transport</keyword>
<keyword evidence="18" id="KW-1185">Reference proteome</keyword>
<evidence type="ECO:0000256" key="15">
    <source>
        <dbReference type="RuleBase" id="RU362081"/>
    </source>
</evidence>
<evidence type="ECO:0000259" key="16">
    <source>
        <dbReference type="PROSITE" id="PS50846"/>
    </source>
</evidence>
<dbReference type="PROSITE" id="PS01047">
    <property type="entry name" value="HMA_1"/>
    <property type="match status" value="1"/>
</dbReference>
<dbReference type="PRINTS" id="PR00120">
    <property type="entry name" value="HATPASE"/>
</dbReference>
<dbReference type="Gene3D" id="3.40.50.1000">
    <property type="entry name" value="HAD superfamily/HAD-like"/>
    <property type="match status" value="1"/>
</dbReference>
<keyword evidence="14 15" id="KW-0472">Membrane</keyword>
<dbReference type="NCBIfam" id="TIGR01512">
    <property type="entry name" value="ATPase-IB2_Cd"/>
    <property type="match status" value="1"/>
</dbReference>
<dbReference type="SUPFAM" id="SSF55008">
    <property type="entry name" value="HMA, heavy metal-associated domain"/>
    <property type="match status" value="1"/>
</dbReference>
<dbReference type="CDD" id="cd00371">
    <property type="entry name" value="HMA"/>
    <property type="match status" value="1"/>
</dbReference>
<dbReference type="EMBL" id="PVTM01000006">
    <property type="protein sequence ID" value="PRY71706.1"/>
    <property type="molecule type" value="Genomic_DNA"/>
</dbReference>
<protein>
    <submittedName>
        <fullName evidence="17">Cu2+-exporting ATPase</fullName>
    </submittedName>
</protein>
<evidence type="ECO:0000256" key="14">
    <source>
        <dbReference type="ARBA" id="ARBA00023136"/>
    </source>
</evidence>
<keyword evidence="6 15" id="KW-0812">Transmembrane</keyword>
<dbReference type="Gene3D" id="2.70.150.10">
    <property type="entry name" value="Calcium-transporting ATPase, cytoplasmic transduction domain A"/>
    <property type="match status" value="1"/>
</dbReference>
<dbReference type="InterPro" id="IPR027256">
    <property type="entry name" value="P-typ_ATPase_IB"/>
</dbReference>
<evidence type="ECO:0000256" key="2">
    <source>
        <dbReference type="ARBA" id="ARBA00006024"/>
    </source>
</evidence>
<dbReference type="RefSeq" id="WP_106230600.1">
    <property type="nucleotide sequence ID" value="NZ_PVTM01000006.1"/>
</dbReference>
<keyword evidence="8 15" id="KW-0547">Nucleotide-binding</keyword>
<dbReference type="GO" id="GO:0055070">
    <property type="term" value="P:copper ion homeostasis"/>
    <property type="evidence" value="ECO:0007669"/>
    <property type="project" value="TreeGrafter"/>
</dbReference>
<dbReference type="Pfam" id="PF12156">
    <property type="entry name" value="ATPase-cat_bd"/>
    <property type="match status" value="1"/>
</dbReference>
<keyword evidence="12 15" id="KW-1133">Transmembrane helix</keyword>
<proteinExistence type="inferred from homology"/>
<dbReference type="InterPro" id="IPR008250">
    <property type="entry name" value="ATPase_P-typ_transduc_dom_A_sf"/>
</dbReference>
<evidence type="ECO:0000256" key="6">
    <source>
        <dbReference type="ARBA" id="ARBA00022692"/>
    </source>
</evidence>
<dbReference type="GO" id="GO:0016887">
    <property type="term" value="F:ATP hydrolysis activity"/>
    <property type="evidence" value="ECO:0007669"/>
    <property type="project" value="InterPro"/>
</dbReference>
<dbReference type="GO" id="GO:0043682">
    <property type="term" value="F:P-type divalent copper transporter activity"/>
    <property type="evidence" value="ECO:0007669"/>
    <property type="project" value="TreeGrafter"/>
</dbReference>
<dbReference type="InterPro" id="IPR023298">
    <property type="entry name" value="ATPase_P-typ_TM_dom_sf"/>
</dbReference>
<evidence type="ECO:0000256" key="1">
    <source>
        <dbReference type="ARBA" id="ARBA00004651"/>
    </source>
</evidence>
<dbReference type="GO" id="GO:0005507">
    <property type="term" value="F:copper ion binding"/>
    <property type="evidence" value="ECO:0007669"/>
    <property type="project" value="TreeGrafter"/>
</dbReference>
<dbReference type="InterPro" id="IPR017969">
    <property type="entry name" value="Heavy-metal-associated_CS"/>
</dbReference>
<evidence type="ECO:0000256" key="7">
    <source>
        <dbReference type="ARBA" id="ARBA00022723"/>
    </source>
</evidence>
<comment type="subcellular location">
    <subcellularLocation>
        <location evidence="1">Cell membrane</location>
        <topology evidence="1">Multi-pass membrane protein</topology>
    </subcellularLocation>
</comment>
<dbReference type="NCBIfam" id="TIGR01494">
    <property type="entry name" value="ATPase_P-type"/>
    <property type="match status" value="2"/>
</dbReference>
<evidence type="ECO:0000256" key="11">
    <source>
        <dbReference type="ARBA" id="ARBA00022967"/>
    </source>
</evidence>
<dbReference type="PROSITE" id="PS50846">
    <property type="entry name" value="HMA_2"/>
    <property type="match status" value="1"/>
</dbReference>
<dbReference type="Pfam" id="PF00122">
    <property type="entry name" value="E1-E2_ATPase"/>
    <property type="match status" value="1"/>
</dbReference>
<dbReference type="PANTHER" id="PTHR43520">
    <property type="entry name" value="ATP7, ISOFORM B"/>
    <property type="match status" value="1"/>
</dbReference>
<dbReference type="CDD" id="cd02079">
    <property type="entry name" value="P-type_ATPase_HM"/>
    <property type="match status" value="1"/>
</dbReference>
<dbReference type="SUPFAM" id="SSF56784">
    <property type="entry name" value="HAD-like"/>
    <property type="match status" value="1"/>
</dbReference>
<evidence type="ECO:0000256" key="10">
    <source>
        <dbReference type="ARBA" id="ARBA00022842"/>
    </source>
</evidence>
<evidence type="ECO:0000256" key="5">
    <source>
        <dbReference type="ARBA" id="ARBA00022553"/>
    </source>
</evidence>
<dbReference type="SUPFAM" id="SSF81665">
    <property type="entry name" value="Calcium ATPase, transmembrane domain M"/>
    <property type="match status" value="1"/>
</dbReference>
<sequence length="827" mass="88826">MTQSPQTPDTAPDCYHCGSRVPAGAPWSITLDEAPHPLCCPGCEAVAHAIVDGGLASYYRFRTELPERPDDHQAARAETWAVFDDPGLQARFVHPEGDDGTVHATLAVDGITCAACAWLIEHRLNALVGIAASAVNLTHHRLRVSWDPARVSLSRILAEMAAIGYPAQPWEPDAAQQRLQHEERMNVRRLIVAAVGMMQVMMFSIPIYVAGPDEISADFLALFHWLSFALATPVVLFSAQPFFRNALRDLQTRVLGMDVTVSLAIGGAYLASGYAVIAGHGDIYFDSLAMFTFFLLFGRYVEGRARRRSGHSGNALSGALPLSATRLTESGEERILPASELAAGDRVLVKPGHGVPADGVIEAGESSLDESMLTGEYLPVTRGVGDRVTGGSQNIESPLTVRVTHAGADARVASIVDLTDRAFASRPRIAQLAARMAHHFVLQVLIISVGVAVAWWFIDADRMLWVTLSVLVVTCPCALALATPTALTAGHGRLHRRGVLITRADALETLSQLDRVIFDKTGTLTSGEMNLVETRPLGAPDGPLDAGRARRVAAALEAQSEHPIARAFRPFREATVAAREVLSRPGQGLEGWIDERRWRLGRPEFAAPEAPPALPGEGQWLLLAEEGRPRAWFALHDRLREDARETVEALLERGLAVELLSGDTPSAVADMARRLGIDTWQAAATPEAKLARLQALQAGGERVAMVGDGINDVPVLAGADIAIAMNGATDLARTRADAVLLGPRLGRIVEAIETGRATRRIIRQNLSWSLVYNVSALPLAAMGFVPPWLAAIGMSASSLVVVGNALRLTRDAPSRPVDSDAPRLVNA</sequence>
<keyword evidence="4 15" id="KW-1003">Cell membrane</keyword>
<evidence type="ECO:0000256" key="13">
    <source>
        <dbReference type="ARBA" id="ARBA00023065"/>
    </source>
</evidence>
<keyword evidence="10" id="KW-0460">Magnesium</keyword>
<organism evidence="17 18">
    <name type="scientific">Halomonas ventosae</name>
    <dbReference type="NCBI Taxonomy" id="229007"/>
    <lineage>
        <taxon>Bacteria</taxon>
        <taxon>Pseudomonadati</taxon>
        <taxon>Pseudomonadota</taxon>
        <taxon>Gammaproteobacteria</taxon>
        <taxon>Oceanospirillales</taxon>
        <taxon>Halomonadaceae</taxon>
        <taxon>Halomonas</taxon>
    </lineage>
</organism>